<dbReference type="GO" id="GO:0033617">
    <property type="term" value="P:mitochondrial respiratory chain complex IV assembly"/>
    <property type="evidence" value="ECO:0007669"/>
    <property type="project" value="TreeGrafter"/>
</dbReference>
<dbReference type="Pfam" id="PF10203">
    <property type="entry name" value="Pet191_N"/>
    <property type="match status" value="1"/>
</dbReference>
<reference evidence="5 6" key="1">
    <citation type="submission" date="2016-07" db="EMBL/GenBank/DDBJ databases">
        <title>Pervasive Adenine N6-methylation of Active Genes in Fungi.</title>
        <authorList>
            <consortium name="DOE Joint Genome Institute"/>
            <person name="Mondo S.J."/>
            <person name="Dannebaum R.O."/>
            <person name="Kuo R.C."/>
            <person name="Labutti K."/>
            <person name="Haridas S."/>
            <person name="Kuo A."/>
            <person name="Salamov A."/>
            <person name="Ahrendt S.R."/>
            <person name="Lipzen A."/>
            <person name="Sullivan W."/>
            <person name="Andreopoulos W.B."/>
            <person name="Clum A."/>
            <person name="Lindquist E."/>
            <person name="Daum C."/>
            <person name="Ramamoorthy G.K."/>
            <person name="Gryganskyi A."/>
            <person name="Culley D."/>
            <person name="Magnuson J.K."/>
            <person name="James T.Y."/>
            <person name="O'Malley M.A."/>
            <person name="Stajich J.E."/>
            <person name="Spatafora J.W."/>
            <person name="Visel A."/>
            <person name="Grigoriev I.V."/>
        </authorList>
    </citation>
    <scope>NUCLEOTIDE SEQUENCE [LARGE SCALE GENOMIC DNA]</scope>
    <source>
        <strain evidence="5 6">12-1054</strain>
    </source>
</reference>
<dbReference type="PANTHER" id="PTHR28627">
    <property type="entry name" value="CYTOCHROME C OXIDASE ASSEMBLY FACTOR 5"/>
    <property type="match status" value="1"/>
</dbReference>
<comment type="similarity">
    <text evidence="1">Belongs to the PET191 family.</text>
</comment>
<feature type="compositionally biased region" description="Polar residues" evidence="3">
    <location>
        <begin position="297"/>
        <end position="307"/>
    </location>
</feature>
<accession>A0A1Y2FWP6</accession>
<dbReference type="EMBL" id="MCFI01000002">
    <property type="protein sequence ID" value="ORY87095.1"/>
    <property type="molecule type" value="Genomic_DNA"/>
</dbReference>
<dbReference type="Pfam" id="PF10419">
    <property type="entry name" value="TFIIIC_sub6"/>
    <property type="match status" value="1"/>
</dbReference>
<gene>
    <name evidence="5" type="ORF">BCR37DRAFT_390805</name>
</gene>
<evidence type="ECO:0000256" key="2">
    <source>
        <dbReference type="ARBA" id="ARBA00023157"/>
    </source>
</evidence>
<proteinExistence type="inferred from homology"/>
<dbReference type="STRING" id="56484.A0A1Y2FWP6"/>
<keyword evidence="6" id="KW-1185">Reference proteome</keyword>
<dbReference type="InterPro" id="IPR019481">
    <property type="entry name" value="TFIIIC_triple_barrel"/>
</dbReference>
<dbReference type="GeneID" id="63787515"/>
<dbReference type="AlphaFoldDB" id="A0A1Y2FWP6"/>
<evidence type="ECO:0000256" key="1">
    <source>
        <dbReference type="ARBA" id="ARBA00007785"/>
    </source>
</evidence>
<dbReference type="OrthoDB" id="282149at2759"/>
<protein>
    <submittedName>
        <fullName evidence="5">Cytochrome c oxidase assembly protein PET191-domain-containing protein</fullName>
    </submittedName>
</protein>
<comment type="caution">
    <text evidence="5">The sequence shown here is derived from an EMBL/GenBank/DDBJ whole genome shotgun (WGS) entry which is preliminary data.</text>
</comment>
<sequence length="322" mass="35132">MPSSCRDIRDAIATCLFESECVKAGHPGNECLSNPELRAQVPEQCLLLLKNFYDCKRGLLDMRKRFRGNAPISQRPPTVVEDLNDATGSGAEAQDVPVDPALAQLNPATLPTVGQGSDLDDENDLEDVAGDGDNALHDAEKNHDGFYDVDAAEEFLVTLDLGATPVDLSRDYKLLGLDTETPFLLVDGQVFTGYWSTSLGTEMVFDRVSGEHQCNVVKRIVFRPAKLRKAAEEAENGGKSLRTQMLRRAPDGTVDTLENLRKQKEIDAVTGKRPVYTQQKQEAGASPERVPAAVEKSATQENGTTPRAAQDQDDDVEMADAE</sequence>
<organism evidence="5 6">
    <name type="scientific">Protomyces lactucae-debilis</name>
    <dbReference type="NCBI Taxonomy" id="2754530"/>
    <lineage>
        <taxon>Eukaryota</taxon>
        <taxon>Fungi</taxon>
        <taxon>Dikarya</taxon>
        <taxon>Ascomycota</taxon>
        <taxon>Taphrinomycotina</taxon>
        <taxon>Taphrinomycetes</taxon>
        <taxon>Taphrinales</taxon>
        <taxon>Protomycetaceae</taxon>
        <taxon>Protomyces</taxon>
    </lineage>
</organism>
<feature type="region of interest" description="Disordered" evidence="3">
    <location>
        <begin position="233"/>
        <end position="252"/>
    </location>
</feature>
<feature type="domain" description="Transcription factor TFIIIC triple barrel" evidence="4">
    <location>
        <begin position="153"/>
        <end position="228"/>
    </location>
</feature>
<feature type="region of interest" description="Disordered" evidence="3">
    <location>
        <begin position="269"/>
        <end position="322"/>
    </location>
</feature>
<dbReference type="InterPro" id="IPR018793">
    <property type="entry name" value="Cyt_c_oxidase_assmbl_Pet191"/>
</dbReference>
<evidence type="ECO:0000259" key="4">
    <source>
        <dbReference type="Pfam" id="PF10419"/>
    </source>
</evidence>
<keyword evidence="2" id="KW-1015">Disulfide bond</keyword>
<dbReference type="Proteomes" id="UP000193685">
    <property type="component" value="Unassembled WGS sequence"/>
</dbReference>
<evidence type="ECO:0000313" key="6">
    <source>
        <dbReference type="Proteomes" id="UP000193685"/>
    </source>
</evidence>
<dbReference type="GO" id="GO:0005739">
    <property type="term" value="C:mitochondrion"/>
    <property type="evidence" value="ECO:0007669"/>
    <property type="project" value="TreeGrafter"/>
</dbReference>
<dbReference type="PANTHER" id="PTHR28627:SF1">
    <property type="entry name" value="CYTOCHROME C OXIDASE ASSEMBLY FACTOR 5"/>
    <property type="match status" value="1"/>
</dbReference>
<evidence type="ECO:0000256" key="3">
    <source>
        <dbReference type="SAM" id="MobiDB-lite"/>
    </source>
</evidence>
<name>A0A1Y2FWP6_PROLT</name>
<evidence type="ECO:0000313" key="5">
    <source>
        <dbReference type="EMBL" id="ORY87095.1"/>
    </source>
</evidence>
<dbReference type="Gene3D" id="2.60.40.4370">
    <property type="match status" value="1"/>
</dbReference>
<dbReference type="RefSeq" id="XP_040727951.1">
    <property type="nucleotide sequence ID" value="XM_040870916.1"/>
</dbReference>
<feature type="compositionally biased region" description="Acidic residues" evidence="3">
    <location>
        <begin position="311"/>
        <end position="322"/>
    </location>
</feature>